<keyword evidence="10" id="KW-1185">Reference proteome</keyword>
<evidence type="ECO:0000256" key="2">
    <source>
        <dbReference type="ARBA" id="ARBA00022692"/>
    </source>
</evidence>
<dbReference type="SUPFAM" id="SSF49899">
    <property type="entry name" value="Concanavalin A-like lectins/glucanases"/>
    <property type="match status" value="1"/>
</dbReference>
<dbReference type="GO" id="GO:0030134">
    <property type="term" value="C:COPII-coated ER to Golgi transport vesicle"/>
    <property type="evidence" value="ECO:0007669"/>
    <property type="project" value="TreeGrafter"/>
</dbReference>
<dbReference type="InterPro" id="IPR005052">
    <property type="entry name" value="Lectin_leg"/>
</dbReference>
<dbReference type="Gene3D" id="2.60.120.200">
    <property type="match status" value="1"/>
</dbReference>
<dbReference type="PANTHER" id="PTHR12223:SF45">
    <property type="entry name" value="RE50040P"/>
    <property type="match status" value="1"/>
</dbReference>
<evidence type="ECO:0000256" key="3">
    <source>
        <dbReference type="ARBA" id="ARBA00022729"/>
    </source>
</evidence>
<accession>A0A9Q0MAT9</accession>
<protein>
    <recommendedName>
        <fullName evidence="8">L-type lectin-like domain-containing protein</fullName>
    </recommendedName>
</protein>
<dbReference type="InterPro" id="IPR051136">
    <property type="entry name" value="Intracellular_Lectin-GPT"/>
</dbReference>
<feature type="chain" id="PRO_5040422337" description="L-type lectin-like domain-containing protein" evidence="7">
    <location>
        <begin position="22"/>
        <end position="311"/>
    </location>
</feature>
<dbReference type="OMA" id="RTINWEL"/>
<dbReference type="OrthoDB" id="270293at2759"/>
<evidence type="ECO:0000256" key="5">
    <source>
        <dbReference type="ARBA" id="ARBA00023136"/>
    </source>
</evidence>
<dbReference type="EMBL" id="JAPWDV010000001">
    <property type="protein sequence ID" value="KAJ6222993.1"/>
    <property type="molecule type" value="Genomic_DNA"/>
</dbReference>
<comment type="caution">
    <text evidence="9">The sequence shown here is derived from an EMBL/GenBank/DDBJ whole genome shotgun (WGS) entry which is preliminary data.</text>
</comment>
<feature type="transmembrane region" description="Helical" evidence="6">
    <location>
        <begin position="292"/>
        <end position="310"/>
    </location>
</feature>
<gene>
    <name evidence="9" type="ORF">RDWZM_001538</name>
</gene>
<evidence type="ECO:0000256" key="1">
    <source>
        <dbReference type="ARBA" id="ARBA00004479"/>
    </source>
</evidence>
<comment type="subcellular location">
    <subcellularLocation>
        <location evidence="1">Membrane</location>
        <topology evidence="1">Single-pass type I membrane protein</topology>
    </subcellularLocation>
</comment>
<feature type="domain" description="L-type lectin-like" evidence="8">
    <location>
        <begin position="28"/>
        <end position="254"/>
    </location>
</feature>
<evidence type="ECO:0000256" key="7">
    <source>
        <dbReference type="SAM" id="SignalP"/>
    </source>
</evidence>
<keyword evidence="4 6" id="KW-1133">Transmembrane helix</keyword>
<dbReference type="GO" id="GO:0006888">
    <property type="term" value="P:endoplasmic reticulum to Golgi vesicle-mediated transport"/>
    <property type="evidence" value="ECO:0007669"/>
    <property type="project" value="TreeGrafter"/>
</dbReference>
<name>A0A9Q0MAT9_BLOTA</name>
<feature type="signal peptide" evidence="7">
    <location>
        <begin position="1"/>
        <end position="21"/>
    </location>
</feature>
<keyword evidence="5 6" id="KW-0472">Membrane</keyword>
<reference evidence="9" key="1">
    <citation type="submission" date="2022-12" db="EMBL/GenBank/DDBJ databases">
        <title>Genome assemblies of Blomia tropicalis.</title>
        <authorList>
            <person name="Cui Y."/>
        </authorList>
    </citation>
    <scope>NUCLEOTIDE SEQUENCE</scope>
    <source>
        <tissue evidence="9">Adult mites</tissue>
    </source>
</reference>
<dbReference type="PROSITE" id="PS51328">
    <property type="entry name" value="L_LECTIN_LIKE"/>
    <property type="match status" value="1"/>
</dbReference>
<dbReference type="AlphaFoldDB" id="A0A9Q0MAT9"/>
<dbReference type="GO" id="GO:0000139">
    <property type="term" value="C:Golgi membrane"/>
    <property type="evidence" value="ECO:0007669"/>
    <property type="project" value="TreeGrafter"/>
</dbReference>
<evidence type="ECO:0000256" key="6">
    <source>
        <dbReference type="SAM" id="Phobius"/>
    </source>
</evidence>
<sequence>MYCRNLLLVLFCGLLFKATNGTTTTHIQRSEYEDNGVYPYKEHSLVKTFDNMQNWETTGETSVKPQFIRLTPDEPHRNGGIWNKLPINFPNWEVQLEFKISGKGRGNLHGNGLAFWYVRNPMARGDVFGSADFFHGLGVFMDTYVTRRYGPDYPYISAMVNNGTFSYDNTRDGKPTELAGCKSNFRSSVYRTAISIRYYHGVLLVRTDVDQRNLWSLCFATRVHLPVGLYIGVTAATGELSDNHDILELKTYRLDYPPPTTRDDTNVIVVLPKNDSFAIIGRPFFSWHNINLYMFIFGLYIMFNISKIYYL</sequence>
<dbReference type="InterPro" id="IPR013320">
    <property type="entry name" value="ConA-like_dom_sf"/>
</dbReference>
<dbReference type="Proteomes" id="UP001142055">
    <property type="component" value="Chromosome 1"/>
</dbReference>
<proteinExistence type="predicted"/>
<dbReference type="Pfam" id="PF03388">
    <property type="entry name" value="Lectin_leg-like"/>
    <property type="match status" value="1"/>
</dbReference>
<keyword evidence="3 7" id="KW-0732">Signal</keyword>
<evidence type="ECO:0000313" key="10">
    <source>
        <dbReference type="Proteomes" id="UP001142055"/>
    </source>
</evidence>
<keyword evidence="2 6" id="KW-0812">Transmembrane</keyword>
<evidence type="ECO:0000259" key="8">
    <source>
        <dbReference type="PROSITE" id="PS51328"/>
    </source>
</evidence>
<organism evidence="9 10">
    <name type="scientific">Blomia tropicalis</name>
    <name type="common">Mite</name>
    <dbReference type="NCBI Taxonomy" id="40697"/>
    <lineage>
        <taxon>Eukaryota</taxon>
        <taxon>Metazoa</taxon>
        <taxon>Ecdysozoa</taxon>
        <taxon>Arthropoda</taxon>
        <taxon>Chelicerata</taxon>
        <taxon>Arachnida</taxon>
        <taxon>Acari</taxon>
        <taxon>Acariformes</taxon>
        <taxon>Sarcoptiformes</taxon>
        <taxon>Astigmata</taxon>
        <taxon>Glycyphagoidea</taxon>
        <taxon>Echimyopodidae</taxon>
        <taxon>Blomia</taxon>
    </lineage>
</organism>
<dbReference type="GO" id="GO:0005537">
    <property type="term" value="F:D-mannose binding"/>
    <property type="evidence" value="ECO:0007669"/>
    <property type="project" value="TreeGrafter"/>
</dbReference>
<dbReference type="GO" id="GO:0005789">
    <property type="term" value="C:endoplasmic reticulum membrane"/>
    <property type="evidence" value="ECO:0007669"/>
    <property type="project" value="TreeGrafter"/>
</dbReference>
<evidence type="ECO:0000313" key="9">
    <source>
        <dbReference type="EMBL" id="KAJ6222993.1"/>
    </source>
</evidence>
<dbReference type="PANTHER" id="PTHR12223">
    <property type="entry name" value="VESICULAR MANNOSE-BINDING LECTIN"/>
    <property type="match status" value="1"/>
</dbReference>
<evidence type="ECO:0000256" key="4">
    <source>
        <dbReference type="ARBA" id="ARBA00022989"/>
    </source>
</evidence>
<dbReference type="GO" id="GO:0005793">
    <property type="term" value="C:endoplasmic reticulum-Golgi intermediate compartment"/>
    <property type="evidence" value="ECO:0007669"/>
    <property type="project" value="TreeGrafter"/>
</dbReference>